<evidence type="ECO:0000313" key="2">
    <source>
        <dbReference type="EMBL" id="KAK5080255.1"/>
    </source>
</evidence>
<dbReference type="AlphaFoldDB" id="A0AAN7PPY2"/>
<feature type="region of interest" description="Disordered" evidence="1">
    <location>
        <begin position="1"/>
        <end position="103"/>
    </location>
</feature>
<feature type="compositionally biased region" description="Low complexity" evidence="1">
    <location>
        <begin position="25"/>
        <end position="45"/>
    </location>
</feature>
<feature type="compositionally biased region" description="Pro residues" evidence="1">
    <location>
        <begin position="8"/>
        <end position="24"/>
    </location>
</feature>
<accession>A0AAN7PPY2</accession>
<reference evidence="2 3" key="1">
    <citation type="submission" date="2023-08" db="EMBL/GenBank/DDBJ databases">
        <title>Black Yeasts Isolated from many extreme environments.</title>
        <authorList>
            <person name="Coleine C."/>
            <person name="Stajich J.E."/>
            <person name="Selbmann L."/>
        </authorList>
    </citation>
    <scope>NUCLEOTIDE SEQUENCE [LARGE SCALE GENOMIC DNA]</scope>
    <source>
        <strain evidence="2 3">CCFEE 5910</strain>
    </source>
</reference>
<feature type="compositionally biased region" description="Acidic residues" evidence="1">
    <location>
        <begin position="53"/>
        <end position="66"/>
    </location>
</feature>
<dbReference type="Proteomes" id="UP001309876">
    <property type="component" value="Unassembled WGS sequence"/>
</dbReference>
<protein>
    <submittedName>
        <fullName evidence="2">Uncharacterized protein</fullName>
    </submittedName>
</protein>
<comment type="caution">
    <text evidence="2">The sequence shown here is derived from an EMBL/GenBank/DDBJ whole genome shotgun (WGS) entry which is preliminary data.</text>
</comment>
<proteinExistence type="predicted"/>
<keyword evidence="3" id="KW-1185">Reference proteome</keyword>
<feature type="compositionally biased region" description="Polar residues" evidence="1">
    <location>
        <begin position="238"/>
        <end position="249"/>
    </location>
</feature>
<feature type="region of interest" description="Disordered" evidence="1">
    <location>
        <begin position="125"/>
        <end position="264"/>
    </location>
</feature>
<evidence type="ECO:0000313" key="3">
    <source>
        <dbReference type="Proteomes" id="UP001309876"/>
    </source>
</evidence>
<gene>
    <name evidence="2" type="ORF">LTR05_008703</name>
</gene>
<sequence>MTPGPRRFVPPPSSTPSSSVPPNPSNRFVRPSQPSSSPFPRTPFSNAARSAAEDEIEAEDLEDADIDLSHDLAPRSQWTQTSQHRKAGDIIHPSSDEDDHLHVEGSRQGRNTILSALSDDAALRTTAKRRKTSHVNRAFDETDTDLINSSSGTPLAADDQGLPNELDEPDQTVQTPEHDIEFEVPSSPTSSDISPVKDFETPKHRSSRFYPSRAPPSRFDAASAQLHQSGTHDLPLPSFQSRLLSSTASPGPHVRGPHPSIDYTLPDAFSPSRRRGGTDYIYGGHAETVRGWVLDVAAQAIGSPYKPLPKSARHDLETGHQRNVAEQEIVTEVLLQSPESDFALVSTIPAGSVSSGSPDKPGLRMLINSTSGPSAHVDPNSGSRLGQLQSGNKIVTKGGGAMGWNLELTHGNDDELYLDQSSVYQVAVLWDIVQ</sequence>
<organism evidence="2 3">
    <name type="scientific">Lithohypha guttulata</name>
    <dbReference type="NCBI Taxonomy" id="1690604"/>
    <lineage>
        <taxon>Eukaryota</taxon>
        <taxon>Fungi</taxon>
        <taxon>Dikarya</taxon>
        <taxon>Ascomycota</taxon>
        <taxon>Pezizomycotina</taxon>
        <taxon>Eurotiomycetes</taxon>
        <taxon>Chaetothyriomycetidae</taxon>
        <taxon>Chaetothyriales</taxon>
        <taxon>Trichomeriaceae</taxon>
        <taxon>Lithohypha</taxon>
    </lineage>
</organism>
<dbReference type="EMBL" id="JAVRRJ010000017">
    <property type="protein sequence ID" value="KAK5080255.1"/>
    <property type="molecule type" value="Genomic_DNA"/>
</dbReference>
<name>A0AAN7PPY2_9EURO</name>
<evidence type="ECO:0000256" key="1">
    <source>
        <dbReference type="SAM" id="MobiDB-lite"/>
    </source>
</evidence>